<dbReference type="Gene3D" id="3.40.630.10">
    <property type="entry name" value="Zn peptidases"/>
    <property type="match status" value="1"/>
</dbReference>
<reference evidence="7" key="1">
    <citation type="journal article" date="2019" name="Int. J. Syst. Evol. Microbiol.">
        <title>The Global Catalogue of Microorganisms (GCM) 10K type strain sequencing project: providing services to taxonomists for standard genome sequencing and annotation.</title>
        <authorList>
            <consortium name="The Broad Institute Genomics Platform"/>
            <consortium name="The Broad Institute Genome Sequencing Center for Infectious Disease"/>
            <person name="Wu L."/>
            <person name="Ma J."/>
        </authorList>
    </citation>
    <scope>NUCLEOTIDE SEQUENCE [LARGE SCALE GENOMIC DNA]</scope>
    <source>
        <strain evidence="7">CCUG 61948</strain>
    </source>
</reference>
<keyword evidence="7" id="KW-1185">Reference proteome</keyword>
<keyword evidence="3" id="KW-0378">Hydrolase</keyword>
<dbReference type="RefSeq" id="WP_379933126.1">
    <property type="nucleotide sequence ID" value="NZ_JBHTHY010000003.1"/>
</dbReference>
<keyword evidence="4" id="KW-0862">Zinc</keyword>
<sequence length="432" mass="46483">MSVVRVVLGVLGFFIVGLVSAQKLSRTEKKISKSVESNNAEAIGFLEEVVNINSGTLNLPGVDKVGQVFGNAFEEIGMETTWTPMPAEMNRAGHLFAETKGTKGKKLLLIGHLDTVFEEDSPFQTFTKINDSIAHAPGGNDMKGGNVIILYALKALQEHGLLKDAQVIVAFTGDEESAGKPLSVSRKDLVDAAKRSDIALGFETSTGFNYATVARRGSSGWKVEVTGKRAHSSGVFNENVGAGAIFEMSRILHRFYTEVKGEDLLSFNPGTLMGGTFVEYDELSSKGSVFGKTNVVAQTAEVRGGLRFISEEQKERAREKMRNIVADNLPKTSATISFTDSYPAMAPKASNLDLLKELNEVSQDLGQGEVVAYDPGKRGAADTSFVADYVACLDGLGTMGTGAHTPEETVNLNAIEALTKRTALLIYRLINQ</sequence>
<dbReference type="InterPro" id="IPR036264">
    <property type="entry name" value="Bact_exopeptidase_dim_dom"/>
</dbReference>
<proteinExistence type="predicted"/>
<comment type="cofactor">
    <cofactor evidence="1">
        <name>Zn(2+)</name>
        <dbReference type="ChEBI" id="CHEBI:29105"/>
    </cofactor>
</comment>
<feature type="domain" description="Peptidase M20 dimerisation" evidence="5">
    <location>
        <begin position="213"/>
        <end position="331"/>
    </location>
</feature>
<dbReference type="InterPro" id="IPR001261">
    <property type="entry name" value="ArgE/DapE_CS"/>
</dbReference>
<dbReference type="PROSITE" id="PS00758">
    <property type="entry name" value="ARGE_DAPE_CPG2_1"/>
    <property type="match status" value="1"/>
</dbReference>
<evidence type="ECO:0000256" key="3">
    <source>
        <dbReference type="ARBA" id="ARBA00022801"/>
    </source>
</evidence>
<dbReference type="InterPro" id="IPR002933">
    <property type="entry name" value="Peptidase_M20"/>
</dbReference>
<evidence type="ECO:0000256" key="4">
    <source>
        <dbReference type="ARBA" id="ARBA00022833"/>
    </source>
</evidence>
<dbReference type="Pfam" id="PF01546">
    <property type="entry name" value="Peptidase_M20"/>
    <property type="match status" value="1"/>
</dbReference>
<gene>
    <name evidence="6" type="ORF">ACFQZJ_04695</name>
</gene>
<dbReference type="InterPro" id="IPR011650">
    <property type="entry name" value="Peptidase_M20_dimer"/>
</dbReference>
<evidence type="ECO:0000313" key="6">
    <source>
        <dbReference type="EMBL" id="MFD0796748.1"/>
    </source>
</evidence>
<dbReference type="PROSITE" id="PS00759">
    <property type="entry name" value="ARGE_DAPE_CPG2_2"/>
    <property type="match status" value="1"/>
</dbReference>
<dbReference type="PANTHER" id="PTHR43808">
    <property type="entry name" value="ACETYLORNITHINE DEACETYLASE"/>
    <property type="match status" value="1"/>
</dbReference>
<comment type="caution">
    <text evidence="6">The sequence shown here is derived from an EMBL/GenBank/DDBJ whole genome shotgun (WGS) entry which is preliminary data.</text>
</comment>
<name>A0ABW3B0M0_9FLAO</name>
<evidence type="ECO:0000256" key="1">
    <source>
        <dbReference type="ARBA" id="ARBA00001947"/>
    </source>
</evidence>
<dbReference type="SUPFAM" id="SSF53187">
    <property type="entry name" value="Zn-dependent exopeptidases"/>
    <property type="match status" value="1"/>
</dbReference>
<dbReference type="Gene3D" id="3.30.70.360">
    <property type="match status" value="1"/>
</dbReference>
<dbReference type="SUPFAM" id="SSF55031">
    <property type="entry name" value="Bacterial exopeptidase dimerisation domain"/>
    <property type="match status" value="1"/>
</dbReference>
<organism evidence="6 7">
    <name type="scientific">Maribacter chungangensis</name>
    <dbReference type="NCBI Taxonomy" id="1069117"/>
    <lineage>
        <taxon>Bacteria</taxon>
        <taxon>Pseudomonadati</taxon>
        <taxon>Bacteroidota</taxon>
        <taxon>Flavobacteriia</taxon>
        <taxon>Flavobacteriales</taxon>
        <taxon>Flavobacteriaceae</taxon>
        <taxon>Maribacter</taxon>
    </lineage>
</organism>
<dbReference type="InterPro" id="IPR050072">
    <property type="entry name" value="Peptidase_M20A"/>
</dbReference>
<accession>A0ABW3B0M0</accession>
<evidence type="ECO:0000313" key="7">
    <source>
        <dbReference type="Proteomes" id="UP001597012"/>
    </source>
</evidence>
<keyword evidence="2" id="KW-0479">Metal-binding</keyword>
<protein>
    <submittedName>
        <fullName evidence="6">M20/M25/M40 family metallo-hydrolase</fullName>
    </submittedName>
</protein>
<dbReference type="Pfam" id="PF07687">
    <property type="entry name" value="M20_dimer"/>
    <property type="match status" value="1"/>
</dbReference>
<dbReference type="PANTHER" id="PTHR43808:SF32">
    <property type="entry name" value="ARGE_DAPE-RELATED DEACYLASE"/>
    <property type="match status" value="1"/>
</dbReference>
<dbReference type="EMBL" id="JBHTHY010000003">
    <property type="protein sequence ID" value="MFD0796748.1"/>
    <property type="molecule type" value="Genomic_DNA"/>
</dbReference>
<evidence type="ECO:0000256" key="2">
    <source>
        <dbReference type="ARBA" id="ARBA00022723"/>
    </source>
</evidence>
<dbReference type="Proteomes" id="UP001597012">
    <property type="component" value="Unassembled WGS sequence"/>
</dbReference>
<evidence type="ECO:0000259" key="5">
    <source>
        <dbReference type="Pfam" id="PF07687"/>
    </source>
</evidence>